<reference evidence="11" key="1">
    <citation type="journal article" date="2019" name="Nat. Commun.">
        <title>Expansion of phycobilisome linker gene families in mesophilic red algae.</title>
        <authorList>
            <person name="Lee J."/>
            <person name="Kim D."/>
            <person name="Bhattacharya D."/>
            <person name="Yoon H.S."/>
        </authorList>
    </citation>
    <scope>NUCLEOTIDE SEQUENCE [LARGE SCALE GENOMIC DNA]</scope>
    <source>
        <strain evidence="11">CCMP 1328</strain>
    </source>
</reference>
<dbReference type="OrthoDB" id="248387at2759"/>
<keyword evidence="2 6" id="KW-0645">Protease</keyword>
<evidence type="ECO:0000256" key="4">
    <source>
        <dbReference type="ARBA" id="ARBA00022825"/>
    </source>
</evidence>
<evidence type="ECO:0000256" key="7">
    <source>
        <dbReference type="SAM" id="MobiDB-lite"/>
    </source>
</evidence>
<feature type="region of interest" description="Disordered" evidence="7">
    <location>
        <begin position="412"/>
        <end position="443"/>
    </location>
</feature>
<dbReference type="Gene3D" id="3.40.50.1820">
    <property type="entry name" value="alpha/beta hydrolase"/>
    <property type="match status" value="1"/>
</dbReference>
<protein>
    <recommendedName>
        <fullName evidence="6">Prolyl endopeptidase</fullName>
        <ecNumber evidence="6">3.4.21.-</ecNumber>
    </recommendedName>
</protein>
<dbReference type="GO" id="GO:0004252">
    <property type="term" value="F:serine-type endopeptidase activity"/>
    <property type="evidence" value="ECO:0007669"/>
    <property type="project" value="UniProtKB-UniRule"/>
</dbReference>
<evidence type="ECO:0000256" key="1">
    <source>
        <dbReference type="ARBA" id="ARBA00005228"/>
    </source>
</evidence>
<dbReference type="InterPro" id="IPR002470">
    <property type="entry name" value="Peptidase_S9A"/>
</dbReference>
<proteinExistence type="inferred from homology"/>
<evidence type="ECO:0000259" key="9">
    <source>
        <dbReference type="Pfam" id="PF02897"/>
    </source>
</evidence>
<dbReference type="Proteomes" id="UP000324585">
    <property type="component" value="Unassembled WGS sequence"/>
</dbReference>
<dbReference type="SUPFAM" id="SSF50993">
    <property type="entry name" value="Peptidase/esterase 'gauge' domain"/>
    <property type="match status" value="1"/>
</dbReference>
<keyword evidence="3 6" id="KW-0378">Hydrolase</keyword>
<dbReference type="EMBL" id="VRMN01000002">
    <property type="protein sequence ID" value="KAA8497253.1"/>
    <property type="molecule type" value="Genomic_DNA"/>
</dbReference>
<dbReference type="InterPro" id="IPR023302">
    <property type="entry name" value="Pept_S9A_N"/>
</dbReference>
<dbReference type="AlphaFoldDB" id="A0A5J4Z2U7"/>
<sequence>MGLSRLLRALTARITLGRSFLWLERPSGSSDAWGKIADDFYADWNGMFRTLFLKPNATRIAAFQHTIEHRQTIIDRAIVGARHGADRGADSIVGEQSGPFVYYVRDSPAQGQDQPPVFVRRRQGEAVPQAPCANTGSSADIDGEQVVLDLPLVQASSEEKFVHLHAMQVSPDHSRLAYIVDLSGDEQYSLFVRSIDAADDPKPVFVDHATSVAWLNDSKAIMYTSVGCERPASSLLADTVYYRQDVRSPRNVLFQEKDPSFFVEMSRSRTGAHIFISSSSKTSSETWIVSSVGANGVQAGDTKEPRTGIPQAKLALKREPGVLYVVQDKNDNEFVLLTNRGGAHNFAVFTCSHSTLQSANEWVPFVAHRPNTIILDMDVFRTHLVLYCRDIPSMKPSVEVLPWNESAVTRSSASDAPFQIGKNTPSGKNHSPGRRRDGGLPTPGWRIPLAAVVPREYPISAVQASANMNFDASSITFSIGSPVGPDILCEHEFESTRPPRVLQKLEPRLLSPDVAASLGDVTSRLVYTQDGQHPPVPITLIESRKNRSASDILLHVYGAYGVSLDTRFRAEYLAFLEQGISLGFAHVRGGGELGPEWHRQGRASLKQNSIRDLFRVRNYLESRLGYRRFFGKATSAGGLALAAAINESPASFEKVILRVPFVDVTRASLDPAVPLSAHERDEWGHAKSGLHALSTIMDYCPSHNIFKLHKAASASVAGDHGSASDSASLTQIPQMLVTAAHNDKRVPDWMVASYIMRLTAELRDTPFRVQTRWILFTTDEMDVTHFGGDSDGGAREAAIELAFLLEQR</sequence>
<evidence type="ECO:0000313" key="10">
    <source>
        <dbReference type="EMBL" id="KAA8497253.1"/>
    </source>
</evidence>
<dbReference type="OMA" id="LVWECEP"/>
<dbReference type="PANTHER" id="PTHR11757:SF19">
    <property type="entry name" value="PROLYL ENDOPEPTIDASE-LIKE"/>
    <property type="match status" value="1"/>
</dbReference>
<comment type="function">
    <text evidence="5">Serine peptidase whose precise substrate specificity remains unclear. Does not cleave peptides after a arginine or lysine residue. Regulates trans-Golgi network morphology and sorting by regulating the membrane binding of the AP-1 complex. May play a role in the regulation of synaptic vesicle exocytosis.</text>
</comment>
<dbReference type="Pfam" id="PF00326">
    <property type="entry name" value="Peptidase_S9"/>
    <property type="match status" value="1"/>
</dbReference>
<feature type="domain" description="Peptidase S9A N-terminal" evidence="9">
    <location>
        <begin position="97"/>
        <end position="495"/>
    </location>
</feature>
<evidence type="ECO:0000259" key="8">
    <source>
        <dbReference type="Pfam" id="PF00326"/>
    </source>
</evidence>
<keyword evidence="11" id="KW-1185">Reference proteome</keyword>
<evidence type="ECO:0000256" key="2">
    <source>
        <dbReference type="ARBA" id="ARBA00022670"/>
    </source>
</evidence>
<dbReference type="GO" id="GO:0006508">
    <property type="term" value="P:proteolysis"/>
    <property type="evidence" value="ECO:0007669"/>
    <property type="project" value="UniProtKB-KW"/>
</dbReference>
<dbReference type="PRINTS" id="PR00862">
    <property type="entry name" value="PROLIGOPTASE"/>
</dbReference>
<dbReference type="PANTHER" id="PTHR11757">
    <property type="entry name" value="PROTEASE FAMILY S9A OLIGOPEPTIDASE"/>
    <property type="match status" value="1"/>
</dbReference>
<evidence type="ECO:0000313" key="11">
    <source>
        <dbReference type="Proteomes" id="UP000324585"/>
    </source>
</evidence>
<accession>A0A5J4Z2U7</accession>
<dbReference type="EC" id="3.4.21.-" evidence="6"/>
<evidence type="ECO:0000256" key="3">
    <source>
        <dbReference type="ARBA" id="ARBA00022801"/>
    </source>
</evidence>
<comment type="similarity">
    <text evidence="1 6">Belongs to the peptidase S9A family.</text>
</comment>
<dbReference type="SUPFAM" id="SSF53474">
    <property type="entry name" value="alpha/beta-Hydrolases"/>
    <property type="match status" value="1"/>
</dbReference>
<keyword evidence="4 6" id="KW-0720">Serine protease</keyword>
<comment type="caution">
    <text evidence="10">The sequence shown here is derived from an EMBL/GenBank/DDBJ whole genome shotgun (WGS) entry which is preliminary data.</text>
</comment>
<evidence type="ECO:0000256" key="5">
    <source>
        <dbReference type="ARBA" id="ARBA00045448"/>
    </source>
</evidence>
<name>A0A5J4Z2U7_PORPP</name>
<gene>
    <name evidence="10" type="ORF">FVE85_0982</name>
</gene>
<feature type="domain" description="Peptidase S9 prolyl oligopeptidase catalytic" evidence="8">
    <location>
        <begin position="573"/>
        <end position="806"/>
    </location>
</feature>
<dbReference type="Pfam" id="PF02897">
    <property type="entry name" value="Peptidase_S9_N"/>
    <property type="match status" value="1"/>
</dbReference>
<dbReference type="InterPro" id="IPR051543">
    <property type="entry name" value="Serine_Peptidase_S9A"/>
</dbReference>
<dbReference type="InterPro" id="IPR001375">
    <property type="entry name" value="Peptidase_S9_cat"/>
</dbReference>
<evidence type="ECO:0000256" key="6">
    <source>
        <dbReference type="RuleBase" id="RU368024"/>
    </source>
</evidence>
<dbReference type="InterPro" id="IPR029058">
    <property type="entry name" value="AB_hydrolase_fold"/>
</dbReference>
<dbReference type="Gene3D" id="2.130.10.120">
    <property type="entry name" value="Prolyl oligopeptidase, N-terminal domain"/>
    <property type="match status" value="1"/>
</dbReference>
<organism evidence="10 11">
    <name type="scientific">Porphyridium purpureum</name>
    <name type="common">Red alga</name>
    <name type="synonym">Porphyridium cruentum</name>
    <dbReference type="NCBI Taxonomy" id="35688"/>
    <lineage>
        <taxon>Eukaryota</taxon>
        <taxon>Rhodophyta</taxon>
        <taxon>Bangiophyceae</taxon>
        <taxon>Porphyridiales</taxon>
        <taxon>Porphyridiaceae</taxon>
        <taxon>Porphyridium</taxon>
    </lineage>
</organism>